<dbReference type="Proteomes" id="UP001183643">
    <property type="component" value="Unassembled WGS sequence"/>
</dbReference>
<dbReference type="AlphaFoldDB" id="A0AAE3YQX2"/>
<sequence length="121" mass="12584">MDPLTATVLATAIAPLVSGAAGEAGRQAWQSLADRTRAVFRRDAGELPAEPEPAQVPAVAETLAARAADDPGLARWLRQWLEQEARPAAGHVTNVVSGTAGTVIMGRDFSGGITIGRDDAR</sequence>
<dbReference type="EMBL" id="JAVDYB010000001">
    <property type="protein sequence ID" value="MDR7277006.1"/>
    <property type="molecule type" value="Genomic_DNA"/>
</dbReference>
<evidence type="ECO:0000313" key="2">
    <source>
        <dbReference type="Proteomes" id="UP001183643"/>
    </source>
</evidence>
<gene>
    <name evidence="1" type="ORF">J2S41_003784</name>
</gene>
<organism evidence="1 2">
    <name type="scientific">Catenuloplanes atrovinosus</name>
    <dbReference type="NCBI Taxonomy" id="137266"/>
    <lineage>
        <taxon>Bacteria</taxon>
        <taxon>Bacillati</taxon>
        <taxon>Actinomycetota</taxon>
        <taxon>Actinomycetes</taxon>
        <taxon>Micromonosporales</taxon>
        <taxon>Micromonosporaceae</taxon>
        <taxon>Catenuloplanes</taxon>
    </lineage>
</organism>
<accession>A0AAE3YQX2</accession>
<reference evidence="1" key="1">
    <citation type="submission" date="2023-07" db="EMBL/GenBank/DDBJ databases">
        <title>Sequencing the genomes of 1000 actinobacteria strains.</title>
        <authorList>
            <person name="Klenk H.-P."/>
        </authorList>
    </citation>
    <scope>NUCLEOTIDE SEQUENCE</scope>
    <source>
        <strain evidence="1">DSM 44707</strain>
    </source>
</reference>
<dbReference type="RefSeq" id="WP_310369210.1">
    <property type="nucleotide sequence ID" value="NZ_JAVDYB010000001.1"/>
</dbReference>
<name>A0AAE3YQX2_9ACTN</name>
<proteinExistence type="predicted"/>
<comment type="caution">
    <text evidence="1">The sequence shown here is derived from an EMBL/GenBank/DDBJ whole genome shotgun (WGS) entry which is preliminary data.</text>
</comment>
<evidence type="ECO:0000313" key="1">
    <source>
        <dbReference type="EMBL" id="MDR7277006.1"/>
    </source>
</evidence>
<keyword evidence="2" id="KW-1185">Reference proteome</keyword>
<protein>
    <submittedName>
        <fullName evidence="1">Uncharacterized protein</fullName>
    </submittedName>
</protein>